<dbReference type="SUPFAM" id="SSF53448">
    <property type="entry name" value="Nucleotide-diphospho-sugar transferases"/>
    <property type="match status" value="1"/>
</dbReference>
<dbReference type="Gene3D" id="3.90.550.10">
    <property type="entry name" value="Spore Coat Polysaccharide Biosynthesis Protein SpsA, Chain A"/>
    <property type="match status" value="1"/>
</dbReference>
<reference evidence="2" key="1">
    <citation type="submission" date="2023-07" db="EMBL/GenBank/DDBJ databases">
        <title>30 novel species of actinomycetes from the DSMZ collection.</title>
        <authorList>
            <person name="Nouioui I."/>
        </authorList>
    </citation>
    <scope>NUCLEOTIDE SEQUENCE [LARGE SCALE GENOMIC DNA]</scope>
    <source>
        <strain evidence="2">DSM 44915</strain>
    </source>
</reference>
<gene>
    <name evidence="1" type="ORF">RM844_30385</name>
</gene>
<evidence type="ECO:0000313" key="1">
    <source>
        <dbReference type="EMBL" id="MDT0270590.1"/>
    </source>
</evidence>
<evidence type="ECO:0008006" key="3">
    <source>
        <dbReference type="Google" id="ProtNLM"/>
    </source>
</evidence>
<proteinExistence type="predicted"/>
<dbReference type="InterPro" id="IPR029044">
    <property type="entry name" value="Nucleotide-diphossugar_trans"/>
</dbReference>
<protein>
    <recommendedName>
        <fullName evidence="3">Glycosyltransferase</fullName>
    </recommendedName>
</protein>
<name>A0ABU2K075_9ACTN</name>
<accession>A0ABU2K075</accession>
<dbReference type="EMBL" id="JAVREO010000029">
    <property type="protein sequence ID" value="MDT0270590.1"/>
    <property type="molecule type" value="Genomic_DNA"/>
</dbReference>
<organism evidence="1 2">
    <name type="scientific">Streptomyces chisholmiae</name>
    <dbReference type="NCBI Taxonomy" id="3075540"/>
    <lineage>
        <taxon>Bacteria</taxon>
        <taxon>Bacillati</taxon>
        <taxon>Actinomycetota</taxon>
        <taxon>Actinomycetes</taxon>
        <taxon>Kitasatosporales</taxon>
        <taxon>Streptomycetaceae</taxon>
        <taxon>Streptomyces</taxon>
    </lineage>
</organism>
<comment type="caution">
    <text evidence="1">The sequence shown here is derived from an EMBL/GenBank/DDBJ whole genome shotgun (WGS) entry which is preliminary data.</text>
</comment>
<dbReference type="Proteomes" id="UP001183410">
    <property type="component" value="Unassembled WGS sequence"/>
</dbReference>
<evidence type="ECO:0000313" key="2">
    <source>
        <dbReference type="Proteomes" id="UP001183410"/>
    </source>
</evidence>
<keyword evidence="2" id="KW-1185">Reference proteome</keyword>
<dbReference type="RefSeq" id="WP_311670655.1">
    <property type="nucleotide sequence ID" value="NZ_JAVREO010000029.1"/>
</dbReference>
<sequence>MVAVTVTVVIPWRPGCPHREAALGWVLARWRAAGYEPVLGQPPAGPWRKAAAVSGGLRRAAGGVLVVADADVWTDGVDEAIDAVAGGMPWAIPHGPVHRLTRTAADTVLAGGPPGGELEQPPYRGFEGGGIVVLRREVYEQAPLDRRFAGWGQEDECWALALRTLAGRPWRGTAPLWHLWHPPQQRDSRRWGSTNSRALYHRYRRAAGRPDQMRALLDEMEVP</sequence>